<dbReference type="EMBL" id="AMZH03002313">
    <property type="protein sequence ID" value="RRT76005.1"/>
    <property type="molecule type" value="Genomic_DNA"/>
</dbReference>
<comment type="caution">
    <text evidence="2">The sequence shown here is derived from an EMBL/GenBank/DDBJ whole genome shotgun (WGS) entry which is preliminary data.</text>
</comment>
<name>A0A427AIE3_ENSVE</name>
<gene>
    <name evidence="2" type="ORF">B296_00000729</name>
</gene>
<evidence type="ECO:0000256" key="1">
    <source>
        <dbReference type="SAM" id="MobiDB-lite"/>
    </source>
</evidence>
<accession>A0A427AIE3</accession>
<proteinExistence type="predicted"/>
<dbReference type="AlphaFoldDB" id="A0A427AIE3"/>
<feature type="compositionally biased region" description="Pro residues" evidence="1">
    <location>
        <begin position="94"/>
        <end position="110"/>
    </location>
</feature>
<feature type="compositionally biased region" description="Polar residues" evidence="1">
    <location>
        <begin position="113"/>
        <end position="122"/>
    </location>
</feature>
<sequence>MSPFRSAILDLELNFSHLLRFASNRFKLCNSFLFRCSSWASACREHVLASGGTMAWSRSTGNVEIEEDRTSRFSLGSTPKRPPKERPRLSSISPDPPPSVPSPCPPPPAPNRLNKSFWQPSAPTEGFSSIAKPHEPLAKSNFYLTVLKIRRSKTRGSHEREERQTRKLGSLAGGRILKLKNPRKRNRATQNRLPRNGFYPTETTDLVIAGDRNKNLRKNSEKDAVRHERTGAEKRISQRWRAPSPVHVVGPLVRYRLPNYPPLRPML</sequence>
<organism evidence="2 3">
    <name type="scientific">Ensete ventricosum</name>
    <name type="common">Abyssinian banana</name>
    <name type="synonym">Musa ensete</name>
    <dbReference type="NCBI Taxonomy" id="4639"/>
    <lineage>
        <taxon>Eukaryota</taxon>
        <taxon>Viridiplantae</taxon>
        <taxon>Streptophyta</taxon>
        <taxon>Embryophyta</taxon>
        <taxon>Tracheophyta</taxon>
        <taxon>Spermatophyta</taxon>
        <taxon>Magnoliopsida</taxon>
        <taxon>Liliopsida</taxon>
        <taxon>Zingiberales</taxon>
        <taxon>Musaceae</taxon>
        <taxon>Ensete</taxon>
    </lineage>
</organism>
<protein>
    <submittedName>
        <fullName evidence="2">Uncharacterized protein</fullName>
    </submittedName>
</protein>
<evidence type="ECO:0000313" key="3">
    <source>
        <dbReference type="Proteomes" id="UP000287651"/>
    </source>
</evidence>
<dbReference type="Proteomes" id="UP000287651">
    <property type="component" value="Unassembled WGS sequence"/>
</dbReference>
<feature type="region of interest" description="Disordered" evidence="1">
    <location>
        <begin position="68"/>
        <end position="133"/>
    </location>
</feature>
<reference evidence="2 3" key="1">
    <citation type="journal article" date="2014" name="Agronomy (Basel)">
        <title>A Draft Genome Sequence for Ensete ventricosum, the Drought-Tolerant Tree Against Hunger.</title>
        <authorList>
            <person name="Harrison J."/>
            <person name="Moore K.A."/>
            <person name="Paszkiewicz K."/>
            <person name="Jones T."/>
            <person name="Grant M."/>
            <person name="Ambacheew D."/>
            <person name="Muzemil S."/>
            <person name="Studholme D.J."/>
        </authorList>
    </citation>
    <scope>NUCLEOTIDE SEQUENCE [LARGE SCALE GENOMIC DNA]</scope>
</reference>
<evidence type="ECO:0000313" key="2">
    <source>
        <dbReference type="EMBL" id="RRT76005.1"/>
    </source>
</evidence>